<proteinExistence type="predicted"/>
<dbReference type="EMBL" id="JADGIZ020000065">
    <property type="protein sequence ID" value="KAL2912429.1"/>
    <property type="molecule type" value="Genomic_DNA"/>
</dbReference>
<reference evidence="2 3" key="1">
    <citation type="submission" date="2023-09" db="EMBL/GenBank/DDBJ databases">
        <title>Pangenome analysis of Batrachochytrium dendrobatidis and related Chytrids.</title>
        <authorList>
            <person name="Yacoub M.N."/>
            <person name="Stajich J.E."/>
            <person name="James T.Y."/>
        </authorList>
    </citation>
    <scope>NUCLEOTIDE SEQUENCE [LARGE SCALE GENOMIC DNA]</scope>
    <source>
        <strain evidence="2 3">JEL0888</strain>
    </source>
</reference>
<accession>A0ABR4MYV0</accession>
<feature type="region of interest" description="Disordered" evidence="1">
    <location>
        <begin position="111"/>
        <end position="130"/>
    </location>
</feature>
<dbReference type="Proteomes" id="UP001527925">
    <property type="component" value="Unassembled WGS sequence"/>
</dbReference>
<organism evidence="2 3">
    <name type="scientific">Polyrhizophydium stewartii</name>
    <dbReference type="NCBI Taxonomy" id="2732419"/>
    <lineage>
        <taxon>Eukaryota</taxon>
        <taxon>Fungi</taxon>
        <taxon>Fungi incertae sedis</taxon>
        <taxon>Chytridiomycota</taxon>
        <taxon>Chytridiomycota incertae sedis</taxon>
        <taxon>Chytridiomycetes</taxon>
        <taxon>Rhizophydiales</taxon>
        <taxon>Rhizophydiales incertae sedis</taxon>
        <taxon>Polyrhizophydium</taxon>
    </lineage>
</organism>
<evidence type="ECO:0000256" key="1">
    <source>
        <dbReference type="SAM" id="MobiDB-lite"/>
    </source>
</evidence>
<gene>
    <name evidence="2" type="ORF">HK105_208073</name>
</gene>
<protein>
    <submittedName>
        <fullName evidence="2">Uncharacterized protein</fullName>
    </submittedName>
</protein>
<evidence type="ECO:0000313" key="2">
    <source>
        <dbReference type="EMBL" id="KAL2912429.1"/>
    </source>
</evidence>
<evidence type="ECO:0000313" key="3">
    <source>
        <dbReference type="Proteomes" id="UP001527925"/>
    </source>
</evidence>
<comment type="caution">
    <text evidence="2">The sequence shown here is derived from an EMBL/GenBank/DDBJ whole genome shotgun (WGS) entry which is preliminary data.</text>
</comment>
<name>A0ABR4MYV0_9FUNG</name>
<sequence length="308" mass="32853">MHASGATPLVRLLLRETADSVVLATDERPGCYYAVSLRLLRRFPDSLLMAMFPRGIPPAAILDLAELDADTPDRRSSQMRLHPHASTSTLKRFVALSSAWQTRFGDLDLVDGPAGPAQDPSAPAAAAAASLDPLDPQSVLAPETPLADTDGLGMSNESIIAHLESVHHQQQLADRSADEPDPLALELAAQSFSSDPTSQYSESVDDTIWRSIDELLEFLDLESLFMLADRPVPRVGTALLESKALRVFHDFEVVMFFADYFATPAHLAAAFVEDAVATSPVLAAAAAGSSASLAGRGLTAHVAQATAW</sequence>
<keyword evidence="3" id="KW-1185">Reference proteome</keyword>